<organism evidence="1 2">
    <name type="scientific">Virgibacillus byunsanensis</name>
    <dbReference type="NCBI Taxonomy" id="570945"/>
    <lineage>
        <taxon>Bacteria</taxon>
        <taxon>Bacillati</taxon>
        <taxon>Bacillota</taxon>
        <taxon>Bacilli</taxon>
        <taxon>Bacillales</taxon>
        <taxon>Bacillaceae</taxon>
        <taxon>Virgibacillus</taxon>
    </lineage>
</organism>
<dbReference type="RefSeq" id="WP_390362565.1">
    <property type="nucleotide sequence ID" value="NZ_JBHTKJ010000029.1"/>
</dbReference>
<keyword evidence="2" id="KW-1185">Reference proteome</keyword>
<gene>
    <name evidence="1" type="ORF">ACFQ3N_11570</name>
</gene>
<evidence type="ECO:0000313" key="2">
    <source>
        <dbReference type="Proteomes" id="UP001597040"/>
    </source>
</evidence>
<protein>
    <submittedName>
        <fullName evidence="1">Uncharacterized protein</fullName>
    </submittedName>
</protein>
<proteinExistence type="predicted"/>
<name>A0ABW3LMW8_9BACI</name>
<accession>A0ABW3LMW8</accession>
<sequence length="120" mass="14151">MGIDQEHKFSIKESWKSIEHIPKSIKRVENRSRAMEIDQESGESIKSHGNRSRAQIFDQGKLEIDRAYTEIDQESGKSIKRVENRSREREIYQEYKFSINSHNKIHQPQSKHPHCVNAFS</sequence>
<comment type="caution">
    <text evidence="1">The sequence shown here is derived from an EMBL/GenBank/DDBJ whole genome shotgun (WGS) entry which is preliminary data.</text>
</comment>
<reference evidence="2" key="1">
    <citation type="journal article" date="2019" name="Int. J. Syst. Evol. Microbiol.">
        <title>The Global Catalogue of Microorganisms (GCM) 10K type strain sequencing project: providing services to taxonomists for standard genome sequencing and annotation.</title>
        <authorList>
            <consortium name="The Broad Institute Genomics Platform"/>
            <consortium name="The Broad Institute Genome Sequencing Center for Infectious Disease"/>
            <person name="Wu L."/>
            <person name="Ma J."/>
        </authorList>
    </citation>
    <scope>NUCLEOTIDE SEQUENCE [LARGE SCALE GENOMIC DNA]</scope>
    <source>
        <strain evidence="2">CCUG 56754</strain>
    </source>
</reference>
<evidence type="ECO:0000313" key="1">
    <source>
        <dbReference type="EMBL" id="MFD1039022.1"/>
    </source>
</evidence>
<dbReference type="EMBL" id="JBHTKJ010000029">
    <property type="protein sequence ID" value="MFD1039022.1"/>
    <property type="molecule type" value="Genomic_DNA"/>
</dbReference>
<dbReference type="Proteomes" id="UP001597040">
    <property type="component" value="Unassembled WGS sequence"/>
</dbReference>